<gene>
    <name evidence="1" type="ORF">Q757_08370</name>
</gene>
<dbReference type="EMBL" id="AXCV01000466">
    <property type="protein sequence ID" value="KGO25032.1"/>
    <property type="molecule type" value="Genomic_DNA"/>
</dbReference>
<name>A0ABR4XP99_9LACO</name>
<sequence length="121" mass="13926">MVRLYRENIERTDTYDPDAGPDLLATDVYNHFQGNNEFVVTGILKDWNIRRRLGQVSVPMLLTTGEKDTMPVWSMKETAKAIPGAELFINKDGGHHHAVDHPRPFYKNLSNFLTRVEKKDN</sequence>
<dbReference type="SUPFAM" id="SSF53474">
    <property type="entry name" value="alpha/beta-Hydrolases"/>
    <property type="match status" value="1"/>
</dbReference>
<evidence type="ECO:0000313" key="1">
    <source>
        <dbReference type="EMBL" id="KGO25032.1"/>
    </source>
</evidence>
<comment type="caution">
    <text evidence="1">The sequence shown here is derived from an EMBL/GenBank/DDBJ whole genome shotgun (WGS) entry which is preliminary data.</text>
</comment>
<evidence type="ECO:0008006" key="3">
    <source>
        <dbReference type="Google" id="ProtNLM"/>
    </source>
</evidence>
<reference evidence="1 2" key="1">
    <citation type="journal article" date="2014" name="Antonie Van Leeuwenhoek">
        <title>Oenococcus alcoholitolerans sp. nov., a lactic acid bacteria isolated from cachaca and ethanol fermentation processes.</title>
        <authorList>
            <person name="Badotti F."/>
            <person name="Moreira A.P."/>
            <person name="Tonon L.A."/>
            <person name="de Lucena B.T."/>
            <person name="Gomes Fde C."/>
            <person name="Kruger R."/>
            <person name="Thompson C.C."/>
            <person name="de Morais M.A.Jr."/>
            <person name="Rosa C.A."/>
            <person name="Thompson F.L."/>
        </authorList>
    </citation>
    <scope>NUCLEOTIDE SEQUENCE [LARGE SCALE GENOMIC DNA]</scope>
    <source>
        <strain evidence="1 2">UFRJ-M7.2.18</strain>
    </source>
</reference>
<organism evidence="1 2">
    <name type="scientific">Oenococcus alcoholitolerans</name>
    <dbReference type="NCBI Taxonomy" id="931074"/>
    <lineage>
        <taxon>Bacteria</taxon>
        <taxon>Bacillati</taxon>
        <taxon>Bacillota</taxon>
        <taxon>Bacilli</taxon>
        <taxon>Lactobacillales</taxon>
        <taxon>Lactobacillaceae</taxon>
        <taxon>Oenococcus</taxon>
    </lineage>
</organism>
<accession>A0ABR4XP99</accession>
<dbReference type="InterPro" id="IPR029058">
    <property type="entry name" value="AB_hydrolase_fold"/>
</dbReference>
<protein>
    <recommendedName>
        <fullName evidence="3">Peptidase S33 tripeptidyl aminopeptidase-like C-terminal domain-containing protein</fullName>
    </recommendedName>
</protein>
<proteinExistence type="predicted"/>
<dbReference type="Proteomes" id="UP000030023">
    <property type="component" value="Unassembled WGS sequence"/>
</dbReference>
<keyword evidence="2" id="KW-1185">Reference proteome</keyword>
<evidence type="ECO:0000313" key="2">
    <source>
        <dbReference type="Proteomes" id="UP000030023"/>
    </source>
</evidence>
<dbReference type="Gene3D" id="3.40.50.1820">
    <property type="entry name" value="alpha/beta hydrolase"/>
    <property type="match status" value="1"/>
</dbReference>